<dbReference type="EMBL" id="BMZD01000001">
    <property type="protein sequence ID" value="GGZ88171.1"/>
    <property type="molecule type" value="Genomic_DNA"/>
</dbReference>
<organism evidence="10 11">
    <name type="scientific">Novosphingobium arvoryzae</name>
    <dbReference type="NCBI Taxonomy" id="1256514"/>
    <lineage>
        <taxon>Bacteria</taxon>
        <taxon>Pseudomonadati</taxon>
        <taxon>Pseudomonadota</taxon>
        <taxon>Alphaproteobacteria</taxon>
        <taxon>Sphingomonadales</taxon>
        <taxon>Sphingomonadaceae</taxon>
        <taxon>Novosphingobium</taxon>
    </lineage>
</organism>
<dbReference type="InterPro" id="IPR017871">
    <property type="entry name" value="ABC_transporter-like_CS"/>
</dbReference>
<dbReference type="Proteomes" id="UP000634139">
    <property type="component" value="Unassembled WGS sequence"/>
</dbReference>
<dbReference type="PIRSF" id="PIRSF039085">
    <property type="entry name" value="ABC_ATPase_HisP"/>
    <property type="match status" value="1"/>
</dbReference>
<evidence type="ECO:0000256" key="5">
    <source>
        <dbReference type="ARBA" id="ARBA00022741"/>
    </source>
</evidence>
<comment type="subcellular location">
    <subcellularLocation>
        <location evidence="1">Cell membrane</location>
        <topology evidence="1">Peripheral membrane protein</topology>
    </subcellularLocation>
</comment>
<dbReference type="RefSeq" id="WP_189538713.1">
    <property type="nucleotide sequence ID" value="NZ_BMZD01000001.1"/>
</dbReference>
<dbReference type="SUPFAM" id="SSF52540">
    <property type="entry name" value="P-loop containing nucleoside triphosphate hydrolases"/>
    <property type="match status" value="1"/>
</dbReference>
<reference evidence="10" key="1">
    <citation type="journal article" date="2014" name="Int. J. Syst. Evol. Microbiol.">
        <title>Complete genome sequence of Corynebacterium casei LMG S-19264T (=DSM 44701T), isolated from a smear-ripened cheese.</title>
        <authorList>
            <consortium name="US DOE Joint Genome Institute (JGI-PGF)"/>
            <person name="Walter F."/>
            <person name="Albersmeier A."/>
            <person name="Kalinowski J."/>
            <person name="Ruckert C."/>
        </authorList>
    </citation>
    <scope>NUCLEOTIDE SEQUENCE</scope>
    <source>
        <strain evidence="10">KCTC 32422</strain>
    </source>
</reference>
<dbReference type="GO" id="GO:0005886">
    <property type="term" value="C:plasma membrane"/>
    <property type="evidence" value="ECO:0007669"/>
    <property type="project" value="UniProtKB-SubCell"/>
</dbReference>
<dbReference type="InterPro" id="IPR050086">
    <property type="entry name" value="MetN_ABC_transporter-like"/>
</dbReference>
<keyword evidence="5" id="KW-0547">Nucleotide-binding</keyword>
<dbReference type="PANTHER" id="PTHR43166:SF9">
    <property type="entry name" value="GLUTAMATE_ASPARTATE IMPORT ATP-BINDING PROTEIN GLTL"/>
    <property type="match status" value="1"/>
</dbReference>
<evidence type="ECO:0000259" key="9">
    <source>
        <dbReference type="PROSITE" id="PS50893"/>
    </source>
</evidence>
<evidence type="ECO:0000313" key="10">
    <source>
        <dbReference type="EMBL" id="GGZ88171.1"/>
    </source>
</evidence>
<feature type="domain" description="ABC transporter" evidence="9">
    <location>
        <begin position="4"/>
        <end position="238"/>
    </location>
</feature>
<dbReference type="GO" id="GO:0015424">
    <property type="term" value="F:ABC-type amino acid transporter activity"/>
    <property type="evidence" value="ECO:0007669"/>
    <property type="project" value="InterPro"/>
</dbReference>
<keyword evidence="8" id="KW-0472">Membrane</keyword>
<sequence length="242" mass="26817">MALLEVRNLVKTFGTKTVLDGVTFDLEEGQTKVIMGPSGCGKSTLLRCLNRLEEPTSGSVRFDGKEMTAPTADVRALRQLIGFVFQNFALYRHLTVLDNVTLALRQLKKMPAALAEERALHELARMDMAEKRDAYPASLSGGQSQRVAIARALAMEPRVLFFDEPTSALDPVMAREVVTLINRLYLENVTILCVTHDLYLAQYISDSIIFLDQGKVRAEDKAENLLSGHADPVIASFFGRKS</sequence>
<proteinExistence type="inferred from homology"/>
<reference evidence="10" key="2">
    <citation type="submission" date="2020-09" db="EMBL/GenBank/DDBJ databases">
        <authorList>
            <person name="Sun Q."/>
            <person name="Kim S."/>
        </authorList>
    </citation>
    <scope>NUCLEOTIDE SEQUENCE</scope>
    <source>
        <strain evidence="10">KCTC 32422</strain>
    </source>
</reference>
<dbReference type="GO" id="GO:0016887">
    <property type="term" value="F:ATP hydrolysis activity"/>
    <property type="evidence" value="ECO:0007669"/>
    <property type="project" value="InterPro"/>
</dbReference>
<evidence type="ECO:0000256" key="1">
    <source>
        <dbReference type="ARBA" id="ARBA00004202"/>
    </source>
</evidence>
<protein>
    <submittedName>
        <fullName evidence="10">ABC transporter ATP-binding protein</fullName>
    </submittedName>
</protein>
<evidence type="ECO:0000256" key="2">
    <source>
        <dbReference type="ARBA" id="ARBA00005417"/>
    </source>
</evidence>
<evidence type="ECO:0000256" key="6">
    <source>
        <dbReference type="ARBA" id="ARBA00022840"/>
    </source>
</evidence>
<dbReference type="InterPro" id="IPR003593">
    <property type="entry name" value="AAA+_ATPase"/>
</dbReference>
<dbReference type="PANTHER" id="PTHR43166">
    <property type="entry name" value="AMINO ACID IMPORT ATP-BINDING PROTEIN"/>
    <property type="match status" value="1"/>
</dbReference>
<dbReference type="Pfam" id="PF00005">
    <property type="entry name" value="ABC_tran"/>
    <property type="match status" value="1"/>
</dbReference>
<dbReference type="PROSITE" id="PS00211">
    <property type="entry name" value="ABC_TRANSPORTER_1"/>
    <property type="match status" value="1"/>
</dbReference>
<dbReference type="SMART" id="SM00382">
    <property type="entry name" value="AAA"/>
    <property type="match status" value="1"/>
</dbReference>
<dbReference type="PROSITE" id="PS50893">
    <property type="entry name" value="ABC_TRANSPORTER_2"/>
    <property type="match status" value="1"/>
</dbReference>
<evidence type="ECO:0000256" key="8">
    <source>
        <dbReference type="ARBA" id="ARBA00023136"/>
    </source>
</evidence>
<dbReference type="AlphaFoldDB" id="A0A918R6Z4"/>
<keyword evidence="11" id="KW-1185">Reference proteome</keyword>
<evidence type="ECO:0000313" key="11">
    <source>
        <dbReference type="Proteomes" id="UP000634139"/>
    </source>
</evidence>
<dbReference type="Gene3D" id="3.40.50.300">
    <property type="entry name" value="P-loop containing nucleotide triphosphate hydrolases"/>
    <property type="match status" value="1"/>
</dbReference>
<accession>A0A918R6Z4</accession>
<comment type="caution">
    <text evidence="10">The sequence shown here is derived from an EMBL/GenBank/DDBJ whole genome shotgun (WGS) entry which is preliminary data.</text>
</comment>
<keyword evidence="3" id="KW-0813">Transport</keyword>
<keyword evidence="4" id="KW-1003">Cell membrane</keyword>
<comment type="similarity">
    <text evidence="2">Belongs to the ABC transporter superfamily.</text>
</comment>
<dbReference type="InterPro" id="IPR003439">
    <property type="entry name" value="ABC_transporter-like_ATP-bd"/>
</dbReference>
<gene>
    <name evidence="10" type="ORF">GCM10011617_03760</name>
</gene>
<keyword evidence="6 10" id="KW-0067">ATP-binding</keyword>
<dbReference type="InterPro" id="IPR030679">
    <property type="entry name" value="ABC_ATPase_HisP-typ"/>
</dbReference>
<name>A0A918R6Z4_9SPHN</name>
<keyword evidence="7" id="KW-0029">Amino-acid transport</keyword>
<evidence type="ECO:0000256" key="4">
    <source>
        <dbReference type="ARBA" id="ARBA00022475"/>
    </source>
</evidence>
<evidence type="ECO:0000256" key="3">
    <source>
        <dbReference type="ARBA" id="ARBA00022448"/>
    </source>
</evidence>
<dbReference type="GO" id="GO:0005524">
    <property type="term" value="F:ATP binding"/>
    <property type="evidence" value="ECO:0007669"/>
    <property type="project" value="UniProtKB-KW"/>
</dbReference>
<dbReference type="InterPro" id="IPR027417">
    <property type="entry name" value="P-loop_NTPase"/>
</dbReference>
<evidence type="ECO:0000256" key="7">
    <source>
        <dbReference type="ARBA" id="ARBA00022970"/>
    </source>
</evidence>